<dbReference type="Pfam" id="PF08461">
    <property type="entry name" value="WHD_RNase_R"/>
    <property type="match status" value="1"/>
</dbReference>
<dbReference type="Gene3D" id="1.20.120.530">
    <property type="entry name" value="GntR ligand-binding domain-like"/>
    <property type="match status" value="1"/>
</dbReference>
<dbReference type="InterPro" id="IPR011711">
    <property type="entry name" value="GntR_C"/>
</dbReference>
<reference evidence="6" key="1">
    <citation type="submission" date="2020-08" db="EMBL/GenBank/DDBJ databases">
        <title>Genome public.</title>
        <authorList>
            <person name="Liu C."/>
            <person name="Sun Q."/>
        </authorList>
    </citation>
    <scope>NUCLEOTIDE SEQUENCE</scope>
    <source>
        <strain evidence="6">NSJ-23</strain>
    </source>
</reference>
<dbReference type="SUPFAM" id="SSF46785">
    <property type="entry name" value="Winged helix' DNA-binding domain"/>
    <property type="match status" value="1"/>
</dbReference>
<dbReference type="Proteomes" id="UP000628736">
    <property type="component" value="Unassembled WGS sequence"/>
</dbReference>
<keyword evidence="3" id="KW-0804">Transcription</keyword>
<evidence type="ECO:0000256" key="3">
    <source>
        <dbReference type="ARBA" id="ARBA00023163"/>
    </source>
</evidence>
<comment type="caution">
    <text evidence="6">The sequence shown here is derived from an EMBL/GenBank/DDBJ whole genome shotgun (WGS) entry which is preliminary data.</text>
</comment>
<dbReference type="InterPro" id="IPR036390">
    <property type="entry name" value="WH_DNA-bd_sf"/>
</dbReference>
<name>A0A8J6J0K3_9FIRM</name>
<dbReference type="Pfam" id="PF07729">
    <property type="entry name" value="FCD"/>
    <property type="match status" value="1"/>
</dbReference>
<dbReference type="InterPro" id="IPR008920">
    <property type="entry name" value="TF_FadR/GntR_C"/>
</dbReference>
<dbReference type="PANTHER" id="PTHR43537">
    <property type="entry name" value="TRANSCRIPTIONAL REGULATOR, GNTR FAMILY"/>
    <property type="match status" value="1"/>
</dbReference>
<dbReference type="InterPro" id="IPR013668">
    <property type="entry name" value="RNase_R_HTH_12"/>
</dbReference>
<dbReference type="PANTHER" id="PTHR43537:SF43">
    <property type="entry name" value="GNTR-FAMILY TRANSCRIPTIONAL REGULATOR"/>
    <property type="match status" value="1"/>
</dbReference>
<dbReference type="RefSeq" id="WP_186852004.1">
    <property type="nucleotide sequence ID" value="NZ_JACOPO010000001.1"/>
</dbReference>
<gene>
    <name evidence="6" type="ORF">H8S11_02040</name>
</gene>
<keyword evidence="2" id="KW-0238">DNA-binding</keyword>
<accession>A0A8J6J0K3</accession>
<evidence type="ECO:0000313" key="7">
    <source>
        <dbReference type="Proteomes" id="UP000628736"/>
    </source>
</evidence>
<keyword evidence="7" id="KW-1185">Reference proteome</keyword>
<dbReference type="AlphaFoldDB" id="A0A8J6J0K3"/>
<evidence type="ECO:0000313" key="6">
    <source>
        <dbReference type="EMBL" id="MBC5721604.1"/>
    </source>
</evidence>
<evidence type="ECO:0000256" key="2">
    <source>
        <dbReference type="ARBA" id="ARBA00023125"/>
    </source>
</evidence>
<protein>
    <submittedName>
        <fullName evidence="6">FCD domain-containing protein</fullName>
    </submittedName>
</protein>
<keyword evidence="1" id="KW-0805">Transcription regulation</keyword>
<organism evidence="6 7">
    <name type="scientific">Flintibacter hominis</name>
    <dbReference type="NCBI Taxonomy" id="2763048"/>
    <lineage>
        <taxon>Bacteria</taxon>
        <taxon>Bacillati</taxon>
        <taxon>Bacillota</taxon>
        <taxon>Clostridia</taxon>
        <taxon>Eubacteriales</taxon>
        <taxon>Flintibacter</taxon>
    </lineage>
</organism>
<proteinExistence type="predicted"/>
<evidence type="ECO:0000256" key="1">
    <source>
        <dbReference type="ARBA" id="ARBA00023015"/>
    </source>
</evidence>
<dbReference type="SMART" id="SM00895">
    <property type="entry name" value="FCD"/>
    <property type="match status" value="1"/>
</dbReference>
<dbReference type="SUPFAM" id="SSF48008">
    <property type="entry name" value="GntR ligand-binding domain-like"/>
    <property type="match status" value="1"/>
</dbReference>
<feature type="domain" description="GntR C-terminal" evidence="5">
    <location>
        <begin position="105"/>
        <end position="225"/>
    </location>
</feature>
<dbReference type="EMBL" id="JACOPO010000001">
    <property type="protein sequence ID" value="MBC5721604.1"/>
    <property type="molecule type" value="Genomic_DNA"/>
</dbReference>
<feature type="region of interest" description="Disordered" evidence="4">
    <location>
        <begin position="242"/>
        <end position="262"/>
    </location>
</feature>
<feature type="compositionally biased region" description="Polar residues" evidence="4">
    <location>
        <begin position="251"/>
        <end position="262"/>
    </location>
</feature>
<evidence type="ECO:0000256" key="4">
    <source>
        <dbReference type="SAM" id="MobiDB-lite"/>
    </source>
</evidence>
<dbReference type="GO" id="GO:0003677">
    <property type="term" value="F:DNA binding"/>
    <property type="evidence" value="ECO:0007669"/>
    <property type="project" value="UniProtKB-KW"/>
</dbReference>
<evidence type="ECO:0000259" key="5">
    <source>
        <dbReference type="SMART" id="SM00895"/>
    </source>
</evidence>
<sequence>MDYTLNDKMVAILEIIDKSPGPMGSWALSERLKEKGIYTSSATVGRLLNSLECAGYLEKVTNTGRSITDAGRKKLSSFYFSDHMNNQKQVLESVVMKQDLANFISVLQARRAIERETARLAAKNITDIELNRLQSILDNVAHHSENLEYIAQGDVEFHTGIAYASRNEILASLYSMLFPYGQQTSTFANIRKKFDYSTTHQDILNALKAHDSVRAENVMVQHIESMIEGLNTYWDHFSTEQKDSELGDTPTLINTLSTPHID</sequence>